<accession>A0A975GBZ9</accession>
<evidence type="ECO:0000313" key="3">
    <source>
        <dbReference type="Proteomes" id="UP000671852"/>
    </source>
</evidence>
<protein>
    <submittedName>
        <fullName evidence="2">Uncharacterized protein</fullName>
    </submittedName>
</protein>
<feature type="compositionally biased region" description="Polar residues" evidence="1">
    <location>
        <begin position="1"/>
        <end position="17"/>
    </location>
</feature>
<gene>
    <name evidence="2" type="ORF">GJV85_01060</name>
</gene>
<reference evidence="2" key="2">
    <citation type="submission" date="2021-04" db="EMBL/GenBank/DDBJ databases">
        <title>Isolation and characterization of a novel species of the genus Sulfurimonas.</title>
        <authorList>
            <person name="Fukui M."/>
        </authorList>
    </citation>
    <scope>NUCLEOTIDE SEQUENCE</scope>
    <source>
        <strain evidence="2">H1576</strain>
    </source>
</reference>
<keyword evidence="3" id="KW-1185">Reference proteome</keyword>
<reference evidence="2" key="1">
    <citation type="submission" date="2019-11" db="EMBL/GenBank/DDBJ databases">
        <authorList>
            <person name="Kojima H."/>
        </authorList>
    </citation>
    <scope>NUCLEOTIDE SEQUENCE</scope>
    <source>
        <strain evidence="2">H1576</strain>
    </source>
</reference>
<evidence type="ECO:0000313" key="2">
    <source>
        <dbReference type="EMBL" id="QSZ40763.1"/>
    </source>
</evidence>
<feature type="region of interest" description="Disordered" evidence="1">
    <location>
        <begin position="1"/>
        <end position="70"/>
    </location>
</feature>
<dbReference type="Proteomes" id="UP000671852">
    <property type="component" value="Chromosome"/>
</dbReference>
<dbReference type="KEGG" id="saqt:GJV85_01060"/>
<name>A0A975GBZ9_9BACT</name>
<dbReference type="AlphaFoldDB" id="A0A975GBZ9"/>
<feature type="compositionally biased region" description="Polar residues" evidence="1">
    <location>
        <begin position="24"/>
        <end position="70"/>
    </location>
</feature>
<dbReference type="EMBL" id="CP046072">
    <property type="protein sequence ID" value="QSZ40763.1"/>
    <property type="molecule type" value="Genomic_DNA"/>
</dbReference>
<evidence type="ECO:0000256" key="1">
    <source>
        <dbReference type="SAM" id="MobiDB-lite"/>
    </source>
</evidence>
<dbReference type="RefSeq" id="WP_207562043.1">
    <property type="nucleotide sequence ID" value="NZ_CP046072.1"/>
</dbReference>
<sequence length="70" mass="7602">MQVKQYTFQSPSSSQVQVGRPDMSTKSETSSSGDLKNTNQTLAKAESFAQTQVSEVKPTVSSNQLLDVYA</sequence>
<organism evidence="2 3">
    <name type="scientific">Sulfurimonas aquatica</name>
    <dbReference type="NCBI Taxonomy" id="2672570"/>
    <lineage>
        <taxon>Bacteria</taxon>
        <taxon>Pseudomonadati</taxon>
        <taxon>Campylobacterota</taxon>
        <taxon>Epsilonproteobacteria</taxon>
        <taxon>Campylobacterales</taxon>
        <taxon>Sulfurimonadaceae</taxon>
        <taxon>Sulfurimonas</taxon>
    </lineage>
</organism>
<proteinExistence type="predicted"/>